<dbReference type="EMBL" id="CAJJDN010000085">
    <property type="protein sequence ID" value="CAD8105871.1"/>
    <property type="molecule type" value="Genomic_DNA"/>
</dbReference>
<dbReference type="Proteomes" id="UP000692954">
    <property type="component" value="Unassembled WGS sequence"/>
</dbReference>
<proteinExistence type="predicted"/>
<comment type="caution">
    <text evidence="1">The sequence shown here is derived from an EMBL/GenBank/DDBJ whole genome shotgun (WGS) entry which is preliminary data.</text>
</comment>
<organism evidence="1 2">
    <name type="scientific">Paramecium sonneborni</name>
    <dbReference type="NCBI Taxonomy" id="65129"/>
    <lineage>
        <taxon>Eukaryota</taxon>
        <taxon>Sar</taxon>
        <taxon>Alveolata</taxon>
        <taxon>Ciliophora</taxon>
        <taxon>Intramacronucleata</taxon>
        <taxon>Oligohymenophorea</taxon>
        <taxon>Peniculida</taxon>
        <taxon>Parameciidae</taxon>
        <taxon>Paramecium</taxon>
    </lineage>
</organism>
<gene>
    <name evidence="1" type="ORF">PSON_ATCC_30995.1.T0850143</name>
</gene>
<protein>
    <submittedName>
        <fullName evidence="1">Uncharacterized protein</fullName>
    </submittedName>
</protein>
<accession>A0A8S1PS64</accession>
<evidence type="ECO:0000313" key="1">
    <source>
        <dbReference type="EMBL" id="CAD8105871.1"/>
    </source>
</evidence>
<sequence>MPTIFNSIQILRIYFMFNKLWGLINQNSKSFIKIIEPFTRINFLIFSIEQNSHTMSL</sequence>
<evidence type="ECO:0000313" key="2">
    <source>
        <dbReference type="Proteomes" id="UP000692954"/>
    </source>
</evidence>
<dbReference type="AlphaFoldDB" id="A0A8S1PS64"/>
<keyword evidence="2" id="KW-1185">Reference proteome</keyword>
<reference evidence="1" key="1">
    <citation type="submission" date="2021-01" db="EMBL/GenBank/DDBJ databases">
        <authorList>
            <consortium name="Genoscope - CEA"/>
            <person name="William W."/>
        </authorList>
    </citation>
    <scope>NUCLEOTIDE SEQUENCE</scope>
</reference>
<name>A0A8S1PS64_9CILI</name>